<name>A0ABS4W882_9MICC</name>
<dbReference type="Proteomes" id="UP000766570">
    <property type="component" value="Unassembled WGS sequence"/>
</dbReference>
<reference evidence="3 4" key="1">
    <citation type="submission" date="2021-03" db="EMBL/GenBank/DDBJ databases">
        <title>Sequencing the genomes of 1000 actinobacteria strains.</title>
        <authorList>
            <person name="Klenk H.-P."/>
        </authorList>
    </citation>
    <scope>NUCLEOTIDE SEQUENCE [LARGE SCALE GENOMIC DNA]</scope>
    <source>
        <strain evidence="3 4">DSM 15454</strain>
    </source>
</reference>
<feature type="domain" description="Calcineurin-like phosphoesterase" evidence="2">
    <location>
        <begin position="7"/>
        <end position="164"/>
    </location>
</feature>
<accession>A0ABS4W882</accession>
<comment type="similarity">
    <text evidence="1">Belongs to the metallophosphoesterase superfamily. YfcE family.</text>
</comment>
<dbReference type="Gene3D" id="3.60.21.10">
    <property type="match status" value="1"/>
</dbReference>
<gene>
    <name evidence="3" type="ORF">JOF46_000133</name>
</gene>
<dbReference type="EMBL" id="JAGIOE010000001">
    <property type="protein sequence ID" value="MBP2372221.1"/>
    <property type="molecule type" value="Genomic_DNA"/>
</dbReference>
<evidence type="ECO:0000259" key="2">
    <source>
        <dbReference type="Pfam" id="PF12850"/>
    </source>
</evidence>
<organism evidence="3 4">
    <name type="scientific">Paeniglutamicibacter psychrophenolicus</name>
    <dbReference type="NCBI Taxonomy" id="257454"/>
    <lineage>
        <taxon>Bacteria</taxon>
        <taxon>Bacillati</taxon>
        <taxon>Actinomycetota</taxon>
        <taxon>Actinomycetes</taxon>
        <taxon>Micrococcales</taxon>
        <taxon>Micrococcaceae</taxon>
        <taxon>Paeniglutamicibacter</taxon>
    </lineage>
</organism>
<dbReference type="InterPro" id="IPR024654">
    <property type="entry name" value="Calcineurin-like_PHP_lpxH"/>
</dbReference>
<dbReference type="RefSeq" id="WP_209905569.1">
    <property type="nucleotide sequence ID" value="NZ_BAAAMI010000009.1"/>
</dbReference>
<comment type="caution">
    <text evidence="3">The sequence shown here is derived from an EMBL/GenBank/DDBJ whole genome shotgun (WGS) entry which is preliminary data.</text>
</comment>
<keyword evidence="4" id="KW-1185">Reference proteome</keyword>
<evidence type="ECO:0000313" key="3">
    <source>
        <dbReference type="EMBL" id="MBP2372221.1"/>
    </source>
</evidence>
<protein>
    <submittedName>
        <fullName evidence="3">Calcineurin-like phosphoesterase family protein</fullName>
    </submittedName>
</protein>
<evidence type="ECO:0000256" key="1">
    <source>
        <dbReference type="ARBA" id="ARBA00008950"/>
    </source>
</evidence>
<dbReference type="Pfam" id="PF12850">
    <property type="entry name" value="Metallophos_2"/>
    <property type="match status" value="1"/>
</dbReference>
<sequence length="204" mass="22290">MGSTWFTSDTHFGHARIIESCHRPFADVAEMDAEIIRRWNQVVGAADTVWVLGDWALGDKARGLEIVSELHGTKHLVAGNHDACWPGRIGAQRHLRQFLDAGFASVQDFARVKLPATVKNVPGRKVLLSHFPYAGDSHGGDRYAQFRLRDEGAWLLHGHVHNAFLVSGRGINVGVDMHGFAPVGALALAQVIDSTEDGDRPDTA</sequence>
<proteinExistence type="inferred from homology"/>
<evidence type="ECO:0000313" key="4">
    <source>
        <dbReference type="Proteomes" id="UP000766570"/>
    </source>
</evidence>
<dbReference type="SUPFAM" id="SSF56300">
    <property type="entry name" value="Metallo-dependent phosphatases"/>
    <property type="match status" value="1"/>
</dbReference>
<dbReference type="InterPro" id="IPR029052">
    <property type="entry name" value="Metallo-depent_PP-like"/>
</dbReference>